<dbReference type="GO" id="GO:0045547">
    <property type="term" value="F:ditrans,polycis-polyprenyl diphosphate synthase [(2E,6E)-farnesyl diphosphate specific] activity"/>
    <property type="evidence" value="ECO:0007669"/>
    <property type="project" value="TreeGrafter"/>
</dbReference>
<accession>A0A066V426</accession>
<dbReference type="AlphaFoldDB" id="A0A066V426"/>
<proteinExistence type="inferred from homology"/>
<dbReference type="HAMAP" id="MF_01139">
    <property type="entry name" value="ISPT"/>
    <property type="match status" value="1"/>
</dbReference>
<dbReference type="SUPFAM" id="SSF64005">
    <property type="entry name" value="Undecaprenyl diphosphate synthase"/>
    <property type="match status" value="1"/>
</dbReference>
<dbReference type="Pfam" id="PF01255">
    <property type="entry name" value="Prenyltransf"/>
    <property type="match status" value="1"/>
</dbReference>
<protein>
    <recommendedName>
        <fullName evidence="4">Alkyl transferase</fullName>
        <ecNumber evidence="4">2.5.1.-</ecNumber>
    </recommendedName>
</protein>
<dbReference type="EMBL" id="JMSN01000168">
    <property type="protein sequence ID" value="KDN36462.1"/>
    <property type="molecule type" value="Genomic_DNA"/>
</dbReference>
<dbReference type="PROSITE" id="PS01066">
    <property type="entry name" value="UPP_SYNTHASE"/>
    <property type="match status" value="1"/>
</dbReference>
<sequence length="387" mass="42711">MAHLHAALEDCQLADEFHLKSRAKTSHQLSEVATEIEVENSDTSGANGSNTSDAAPDPPSSTSARAERAPTVADLTRAAVKSAASRGLPPRAVLDLMLLPIKLLGIPTSLDPASLWPHILSLGPIPAHIAFIMDGNRRFARSSSLTIQQGHMSGFEALKKTLDACLQLGAVKCVTVYAFAIDNFKRDTQEVNALMQLAKTRLLELAGHGEVIARHSVRVRVIGRRHLLPNDVRVAMEKVENMTKNHSRATLNVCMPYASRDEMALSIRASVEASLHRENDTSSRSPGLCSKSRSRPPPSRDISQDDLEAHMMLADSPPLDVLVRTSGVNRLSDFMLWQANENTQLHFADCYWPEFGWRQLAPIILDYQRQKVAEGLRGWLREKIIDP</sequence>
<dbReference type="HOGENOM" id="CLU_038505_0_3_1"/>
<dbReference type="OrthoDB" id="4173905at2759"/>
<evidence type="ECO:0000313" key="6">
    <source>
        <dbReference type="EMBL" id="KDN36462.1"/>
    </source>
</evidence>
<dbReference type="Gene3D" id="3.40.1180.10">
    <property type="entry name" value="Decaprenyl diphosphate synthase-like"/>
    <property type="match status" value="1"/>
</dbReference>
<keyword evidence="3" id="KW-0460">Magnesium</keyword>
<keyword evidence="2 4" id="KW-0808">Transferase</keyword>
<feature type="compositionally biased region" description="Polar residues" evidence="5">
    <location>
        <begin position="41"/>
        <end position="50"/>
    </location>
</feature>
<comment type="caution">
    <text evidence="6">The sequence shown here is derived from an EMBL/GenBank/DDBJ whole genome shotgun (WGS) entry which is preliminary data.</text>
</comment>
<dbReference type="GeneID" id="25265457"/>
<dbReference type="CDD" id="cd00475">
    <property type="entry name" value="Cis_IPPS"/>
    <property type="match status" value="1"/>
</dbReference>
<gene>
    <name evidence="6" type="ORF">K437DRAFT_260117</name>
</gene>
<dbReference type="FunFam" id="3.40.1180.10:FF:000005">
    <property type="entry name" value="Alkyl transferase"/>
    <property type="match status" value="1"/>
</dbReference>
<feature type="compositionally biased region" description="Low complexity" evidence="5">
    <location>
        <begin position="51"/>
        <end position="64"/>
    </location>
</feature>
<name>A0A066V426_TILAU</name>
<dbReference type="InterPro" id="IPR036424">
    <property type="entry name" value="UPP_synth-like_sf"/>
</dbReference>
<dbReference type="NCBIfam" id="TIGR00055">
    <property type="entry name" value="uppS"/>
    <property type="match status" value="1"/>
</dbReference>
<feature type="region of interest" description="Disordered" evidence="5">
    <location>
        <begin position="275"/>
        <end position="303"/>
    </location>
</feature>
<dbReference type="GO" id="GO:0016020">
    <property type="term" value="C:membrane"/>
    <property type="evidence" value="ECO:0007669"/>
    <property type="project" value="TreeGrafter"/>
</dbReference>
<dbReference type="EC" id="2.5.1.-" evidence="4"/>
<keyword evidence="7" id="KW-1185">Reference proteome</keyword>
<organism evidence="6 7">
    <name type="scientific">Tilletiaria anomala (strain ATCC 24038 / CBS 436.72 / UBC 951)</name>
    <dbReference type="NCBI Taxonomy" id="1037660"/>
    <lineage>
        <taxon>Eukaryota</taxon>
        <taxon>Fungi</taxon>
        <taxon>Dikarya</taxon>
        <taxon>Basidiomycota</taxon>
        <taxon>Ustilaginomycotina</taxon>
        <taxon>Exobasidiomycetes</taxon>
        <taxon>Georgefischeriales</taxon>
        <taxon>Tilletiariaceae</taxon>
        <taxon>Tilletiaria</taxon>
    </lineage>
</organism>
<evidence type="ECO:0000256" key="3">
    <source>
        <dbReference type="ARBA" id="ARBA00022842"/>
    </source>
</evidence>
<comment type="similarity">
    <text evidence="1 4">Belongs to the UPP synthase family.</text>
</comment>
<dbReference type="PANTHER" id="PTHR10291:SF43">
    <property type="entry name" value="DEHYDRODOLICHYL DIPHOSPHATE SYNTHASE COMPLEX SUBUNIT DHDDS"/>
    <property type="match status" value="1"/>
</dbReference>
<dbReference type="STRING" id="1037660.A0A066V426"/>
<feature type="region of interest" description="Disordered" evidence="5">
    <location>
        <begin position="24"/>
        <end position="72"/>
    </location>
</feature>
<dbReference type="GO" id="GO:0005811">
    <property type="term" value="C:lipid droplet"/>
    <property type="evidence" value="ECO:0007669"/>
    <property type="project" value="TreeGrafter"/>
</dbReference>
<dbReference type="PANTHER" id="PTHR10291">
    <property type="entry name" value="DEHYDRODOLICHYL DIPHOSPHATE SYNTHASE FAMILY MEMBER"/>
    <property type="match status" value="1"/>
</dbReference>
<dbReference type="GO" id="GO:0005783">
    <property type="term" value="C:endoplasmic reticulum"/>
    <property type="evidence" value="ECO:0007669"/>
    <property type="project" value="TreeGrafter"/>
</dbReference>
<evidence type="ECO:0000256" key="2">
    <source>
        <dbReference type="ARBA" id="ARBA00022679"/>
    </source>
</evidence>
<dbReference type="InterPro" id="IPR018520">
    <property type="entry name" value="UPP_synth-like_CS"/>
</dbReference>
<dbReference type="OMA" id="FMAVMSM"/>
<dbReference type="GO" id="GO:0016094">
    <property type="term" value="P:polyprenol biosynthetic process"/>
    <property type="evidence" value="ECO:0007669"/>
    <property type="project" value="TreeGrafter"/>
</dbReference>
<dbReference type="InterPro" id="IPR001441">
    <property type="entry name" value="UPP_synth-like"/>
</dbReference>
<evidence type="ECO:0000256" key="1">
    <source>
        <dbReference type="ARBA" id="ARBA00005432"/>
    </source>
</evidence>
<dbReference type="GO" id="GO:1904423">
    <property type="term" value="C:dehydrodolichyl diphosphate synthase complex"/>
    <property type="evidence" value="ECO:0007669"/>
    <property type="project" value="TreeGrafter"/>
</dbReference>
<evidence type="ECO:0000256" key="5">
    <source>
        <dbReference type="SAM" id="MobiDB-lite"/>
    </source>
</evidence>
<evidence type="ECO:0000256" key="4">
    <source>
        <dbReference type="RuleBase" id="RU363018"/>
    </source>
</evidence>
<dbReference type="RefSeq" id="XP_013240054.1">
    <property type="nucleotide sequence ID" value="XM_013384600.1"/>
</dbReference>
<dbReference type="Proteomes" id="UP000027361">
    <property type="component" value="Unassembled WGS sequence"/>
</dbReference>
<dbReference type="FunCoup" id="A0A066V426">
    <property type="interactions" value="367"/>
</dbReference>
<evidence type="ECO:0000313" key="7">
    <source>
        <dbReference type="Proteomes" id="UP000027361"/>
    </source>
</evidence>
<reference evidence="6 7" key="1">
    <citation type="submission" date="2014-05" db="EMBL/GenBank/DDBJ databases">
        <title>Draft genome sequence of a rare smut relative, Tilletiaria anomala UBC 951.</title>
        <authorList>
            <consortium name="DOE Joint Genome Institute"/>
            <person name="Toome M."/>
            <person name="Kuo A."/>
            <person name="Henrissat B."/>
            <person name="Lipzen A."/>
            <person name="Tritt A."/>
            <person name="Yoshinaga Y."/>
            <person name="Zane M."/>
            <person name="Barry K."/>
            <person name="Grigoriev I.V."/>
            <person name="Spatafora J.W."/>
            <person name="Aimea M.C."/>
        </authorList>
    </citation>
    <scope>NUCLEOTIDE SEQUENCE [LARGE SCALE GENOMIC DNA]</scope>
    <source>
        <strain evidence="6 7">UBC 951</strain>
    </source>
</reference>
<dbReference type="InParanoid" id="A0A066V426"/>